<dbReference type="EC" id="2.3.1.97" evidence="2 6"/>
<evidence type="ECO:0000313" key="12">
    <source>
        <dbReference type="Proteomes" id="UP000612746"/>
    </source>
</evidence>
<evidence type="ECO:0000256" key="6">
    <source>
        <dbReference type="RuleBase" id="RU000586"/>
    </source>
</evidence>
<dbReference type="GO" id="GO:0005737">
    <property type="term" value="C:cytoplasm"/>
    <property type="evidence" value="ECO:0007669"/>
    <property type="project" value="TreeGrafter"/>
</dbReference>
<dbReference type="FunFam" id="3.40.630.170:FF:000003">
    <property type="entry name" value="Glycylpeptide N-tetradecanoyltransferase"/>
    <property type="match status" value="1"/>
</dbReference>
<dbReference type="Pfam" id="PF01233">
    <property type="entry name" value="NMT"/>
    <property type="match status" value="1"/>
</dbReference>
<evidence type="ECO:0000256" key="8">
    <source>
        <dbReference type="SAM" id="MobiDB-lite"/>
    </source>
</evidence>
<evidence type="ECO:0000259" key="10">
    <source>
        <dbReference type="Pfam" id="PF02799"/>
    </source>
</evidence>
<dbReference type="InterPro" id="IPR022678">
    <property type="entry name" value="NMT_CS"/>
</dbReference>
<evidence type="ECO:0000256" key="4">
    <source>
        <dbReference type="ARBA" id="ARBA00022679"/>
    </source>
</evidence>
<keyword evidence="5 6" id="KW-0012">Acyltransferase</keyword>
<feature type="compositionally biased region" description="Basic and acidic residues" evidence="8">
    <location>
        <begin position="9"/>
        <end position="24"/>
    </location>
</feature>
<evidence type="ECO:0000256" key="3">
    <source>
        <dbReference type="ARBA" id="ARBA00022240"/>
    </source>
</evidence>
<dbReference type="PIRSF" id="PIRSF015892">
    <property type="entry name" value="N-myristl_transf"/>
    <property type="match status" value="1"/>
</dbReference>
<comment type="caution">
    <text evidence="11">The sequence shown here is derived from an EMBL/GenBank/DDBJ whole genome shotgun (WGS) entry which is preliminary data.</text>
</comment>
<reference evidence="11" key="1">
    <citation type="submission" date="2020-12" db="EMBL/GenBank/DDBJ databases">
        <title>Metabolic potential, ecology and presence of endohyphal bacteria is reflected in genomic diversity of Mucoromycotina.</title>
        <authorList>
            <person name="Muszewska A."/>
            <person name="Okrasinska A."/>
            <person name="Steczkiewicz K."/>
            <person name="Drgas O."/>
            <person name="Orlowska M."/>
            <person name="Perlinska-Lenart U."/>
            <person name="Aleksandrzak-Piekarczyk T."/>
            <person name="Szatraj K."/>
            <person name="Zielenkiewicz U."/>
            <person name="Pilsyk S."/>
            <person name="Malc E."/>
            <person name="Mieczkowski P."/>
            <person name="Kruszewska J.S."/>
            <person name="Biernat P."/>
            <person name="Pawlowska J."/>
        </authorList>
    </citation>
    <scope>NUCLEOTIDE SEQUENCE</scope>
    <source>
        <strain evidence="11">WA0000051536</strain>
    </source>
</reference>
<evidence type="ECO:0000259" key="9">
    <source>
        <dbReference type="Pfam" id="PF01233"/>
    </source>
</evidence>
<feature type="domain" description="Glycylpeptide N-tetradecanoyltransferase C-terminal" evidence="10">
    <location>
        <begin position="290"/>
        <end position="488"/>
    </location>
</feature>
<comment type="catalytic activity">
    <reaction evidence="6">
        <text>N-terminal glycyl-[protein] + tetradecanoyl-CoA = N-tetradecanoylglycyl-[protein] + CoA + H(+)</text>
        <dbReference type="Rhea" id="RHEA:15521"/>
        <dbReference type="Rhea" id="RHEA-COMP:12666"/>
        <dbReference type="Rhea" id="RHEA-COMP:12667"/>
        <dbReference type="ChEBI" id="CHEBI:15378"/>
        <dbReference type="ChEBI" id="CHEBI:57287"/>
        <dbReference type="ChEBI" id="CHEBI:57385"/>
        <dbReference type="ChEBI" id="CHEBI:64723"/>
        <dbReference type="ChEBI" id="CHEBI:133050"/>
        <dbReference type="EC" id="2.3.1.97"/>
    </reaction>
</comment>
<comment type="similarity">
    <text evidence="1 7">Belongs to the NMT family.</text>
</comment>
<protein>
    <recommendedName>
        <fullName evidence="3 6">Glycylpeptide N-tetradecanoyltransferase</fullName>
        <ecNumber evidence="2 6">2.3.1.97</ecNumber>
    </recommendedName>
</protein>
<sequence>MPSKKDKGKAKATDAPPKEITQKDLEKLAKDVDKIASKVQHRQEKALAKGEPIKEKKIDPAKEAEMRKKIEAMVQALSNMEQSGAIKASGRKDMGDHKFWNTQPVLQHGENVTEEGPIDPAVPRDQVQQEPYSLPKEFEWCEVDIQDDKQIIELYQLLTMNYVEDDDAQFRFDYSAPFLKWALQPPGWRKSWHVGVRVSSNKKLVAFISGIPAAVRSHKTLHHLTEINYLCVHKKLRSKRLAPVLIKEITRRSHLEGVFQAAYTGGIVLPTPIATCRYYHRSLNPKKLVECNFSRVPRNSTISAMVKKFKVAEQPSTPGLREMKPEDATQVRELLNKYLSKFDVAPVFETDDDVCHWLAPTPEVVWSYVVEDTKTHRITDFFSFYTLPSSVIGNDKHKSLNAAYMFYYAIDIPEKEAADSYDTARYTKQRLTELMRDALVLAKQADFDVFNALNLMDNSMFIDDLKFGPGDGYLNYYLYNWKCRDIKPHKVGLVML</sequence>
<dbReference type="Gene3D" id="3.40.630.170">
    <property type="match status" value="1"/>
</dbReference>
<dbReference type="SUPFAM" id="SSF55729">
    <property type="entry name" value="Acyl-CoA N-acyltransferases (Nat)"/>
    <property type="match status" value="2"/>
</dbReference>
<proteinExistence type="inferred from homology"/>
<dbReference type="FunFam" id="3.40.630.30:FF:000042">
    <property type="entry name" value="Glycylpeptide N-tetradecanoyltransferase"/>
    <property type="match status" value="1"/>
</dbReference>
<dbReference type="PANTHER" id="PTHR11377">
    <property type="entry name" value="N-MYRISTOYL TRANSFERASE"/>
    <property type="match status" value="1"/>
</dbReference>
<organism evidence="11 12">
    <name type="scientific">Umbelopsis vinacea</name>
    <dbReference type="NCBI Taxonomy" id="44442"/>
    <lineage>
        <taxon>Eukaryota</taxon>
        <taxon>Fungi</taxon>
        <taxon>Fungi incertae sedis</taxon>
        <taxon>Mucoromycota</taxon>
        <taxon>Mucoromycotina</taxon>
        <taxon>Umbelopsidomycetes</taxon>
        <taxon>Umbelopsidales</taxon>
        <taxon>Umbelopsidaceae</taxon>
        <taxon>Umbelopsis</taxon>
    </lineage>
</organism>
<dbReference type="OrthoDB" id="60315at2759"/>
<dbReference type="EMBL" id="JAEPRA010000003">
    <property type="protein sequence ID" value="KAG2187306.1"/>
    <property type="molecule type" value="Genomic_DNA"/>
</dbReference>
<evidence type="ECO:0000256" key="1">
    <source>
        <dbReference type="ARBA" id="ARBA00009469"/>
    </source>
</evidence>
<comment type="function">
    <text evidence="6">Adds a myristoyl group to the N-terminal glycine residue of certain cellular proteins.</text>
</comment>
<evidence type="ECO:0000256" key="2">
    <source>
        <dbReference type="ARBA" id="ARBA00012923"/>
    </source>
</evidence>
<dbReference type="InterPro" id="IPR022677">
    <property type="entry name" value="NMT_C"/>
</dbReference>
<dbReference type="Proteomes" id="UP000612746">
    <property type="component" value="Unassembled WGS sequence"/>
</dbReference>
<dbReference type="Pfam" id="PF02799">
    <property type="entry name" value="NMT_C"/>
    <property type="match status" value="1"/>
</dbReference>
<gene>
    <name evidence="11" type="ORF">INT44_004991</name>
</gene>
<dbReference type="PROSITE" id="PS00976">
    <property type="entry name" value="NMT_2"/>
    <property type="match status" value="1"/>
</dbReference>
<dbReference type="InterPro" id="IPR016181">
    <property type="entry name" value="Acyl_CoA_acyltransferase"/>
</dbReference>
<keyword evidence="4 6" id="KW-0808">Transferase</keyword>
<dbReference type="GO" id="GO:0004379">
    <property type="term" value="F:glycylpeptide N-tetradecanoyltransferase activity"/>
    <property type="evidence" value="ECO:0007669"/>
    <property type="project" value="UniProtKB-EC"/>
</dbReference>
<accession>A0A8H7Q9K9</accession>
<evidence type="ECO:0000256" key="5">
    <source>
        <dbReference type="ARBA" id="ARBA00023315"/>
    </source>
</evidence>
<dbReference type="InterPro" id="IPR022676">
    <property type="entry name" value="NMT_N"/>
</dbReference>
<keyword evidence="12" id="KW-1185">Reference proteome</keyword>
<feature type="region of interest" description="Disordered" evidence="8">
    <location>
        <begin position="1"/>
        <end position="24"/>
    </location>
</feature>
<feature type="domain" description="Glycylpeptide N-tetradecanoyltransferase N-terminal" evidence="9">
    <location>
        <begin position="117"/>
        <end position="276"/>
    </location>
</feature>
<evidence type="ECO:0000256" key="7">
    <source>
        <dbReference type="RuleBase" id="RU004178"/>
    </source>
</evidence>
<dbReference type="InterPro" id="IPR000903">
    <property type="entry name" value="NMT"/>
</dbReference>
<evidence type="ECO:0000313" key="11">
    <source>
        <dbReference type="EMBL" id="KAG2187306.1"/>
    </source>
</evidence>
<dbReference type="AlphaFoldDB" id="A0A8H7Q9K9"/>
<name>A0A8H7Q9K9_9FUNG</name>
<dbReference type="PANTHER" id="PTHR11377:SF5">
    <property type="entry name" value="GLYCYLPEPTIDE N-TETRADECANOYLTRANSFERASE"/>
    <property type="match status" value="1"/>
</dbReference>
<feature type="region of interest" description="Disordered" evidence="8">
    <location>
        <begin position="40"/>
        <end position="61"/>
    </location>
</feature>